<evidence type="ECO:0000313" key="2">
    <source>
        <dbReference type="Proteomes" id="UP000314294"/>
    </source>
</evidence>
<accession>A0A4Z2IWD2</accession>
<dbReference type="EMBL" id="SRLO01000044">
    <property type="protein sequence ID" value="TNN81828.1"/>
    <property type="molecule type" value="Genomic_DNA"/>
</dbReference>
<dbReference type="AlphaFoldDB" id="A0A4Z2IWD2"/>
<sequence length="142" mass="16103">MQNLTHYQREGDGAGHDIHRPARATALESERPTELSDKSQGVFDNSKKCSIRRSIQFMYQYNIPAGAEWNVVTWMSHTSGVVAFVLRQPLSERRRRSFVSLAYVLLKRPHGGRKVTRLLSSGHLWTAVPLWKDTGGKKGQLT</sequence>
<protein>
    <submittedName>
        <fullName evidence="1">Uncharacterized protein</fullName>
    </submittedName>
</protein>
<dbReference type="Proteomes" id="UP000314294">
    <property type="component" value="Unassembled WGS sequence"/>
</dbReference>
<proteinExistence type="predicted"/>
<keyword evidence="2" id="KW-1185">Reference proteome</keyword>
<reference evidence="1 2" key="1">
    <citation type="submission" date="2019-03" db="EMBL/GenBank/DDBJ databases">
        <title>First draft genome of Liparis tanakae, snailfish: a comprehensive survey of snailfish specific genes.</title>
        <authorList>
            <person name="Kim W."/>
            <person name="Song I."/>
            <person name="Jeong J.-H."/>
            <person name="Kim D."/>
            <person name="Kim S."/>
            <person name="Ryu S."/>
            <person name="Song J.Y."/>
            <person name="Lee S.K."/>
        </authorList>
    </citation>
    <scope>NUCLEOTIDE SEQUENCE [LARGE SCALE GENOMIC DNA]</scope>
    <source>
        <tissue evidence="1">Muscle</tissue>
    </source>
</reference>
<name>A0A4Z2IWD2_9TELE</name>
<comment type="caution">
    <text evidence="1">The sequence shown here is derived from an EMBL/GenBank/DDBJ whole genome shotgun (WGS) entry which is preliminary data.</text>
</comment>
<organism evidence="1 2">
    <name type="scientific">Liparis tanakae</name>
    <name type="common">Tanaka's snailfish</name>
    <dbReference type="NCBI Taxonomy" id="230148"/>
    <lineage>
        <taxon>Eukaryota</taxon>
        <taxon>Metazoa</taxon>
        <taxon>Chordata</taxon>
        <taxon>Craniata</taxon>
        <taxon>Vertebrata</taxon>
        <taxon>Euteleostomi</taxon>
        <taxon>Actinopterygii</taxon>
        <taxon>Neopterygii</taxon>
        <taxon>Teleostei</taxon>
        <taxon>Neoteleostei</taxon>
        <taxon>Acanthomorphata</taxon>
        <taxon>Eupercaria</taxon>
        <taxon>Perciformes</taxon>
        <taxon>Cottioidei</taxon>
        <taxon>Cottales</taxon>
        <taxon>Liparidae</taxon>
        <taxon>Liparis</taxon>
    </lineage>
</organism>
<evidence type="ECO:0000313" key="1">
    <source>
        <dbReference type="EMBL" id="TNN81828.1"/>
    </source>
</evidence>
<gene>
    <name evidence="1" type="ORF">EYF80_007957</name>
</gene>